<accession>A0A5E7CR41</accession>
<protein>
    <submittedName>
        <fullName evidence="1">Uncharacterized protein</fullName>
    </submittedName>
</protein>
<sequence>MSLNSLTDWHWGKPLARPSHFFTFYGSTLGQDAATPIASGLFKTLPMANAVLPVVTRFLRHPLLLSGVLLLCAGGCSQQQGRDVATQLSEGTPAELFQTSVDRIATLSMQDNLLSLYLLMNKLYQRNPAEWRKSGFLDARTAEREVRNVIEQRQPLPQLGERRNLAALSYALSPEFLGDRVGAFIYAIGSMLITAHGGRQEFYITDVINAQFVSNAARNIEKATWLLSQRQNANGELLLFSNEISEEGSNLSFAVEFGKIVARLDLLTQMLDERYRRIGLNYAQSLLFMNFLPVQ</sequence>
<dbReference type="AlphaFoldDB" id="A0A5E7CR41"/>
<name>A0A5E7CR41_PSEFL</name>
<dbReference type="EMBL" id="CABVHQ010000024">
    <property type="protein sequence ID" value="VVO02285.1"/>
    <property type="molecule type" value="Genomic_DNA"/>
</dbReference>
<gene>
    <name evidence="1" type="ORF">PS691_02726</name>
</gene>
<dbReference type="Proteomes" id="UP000337909">
    <property type="component" value="Unassembled WGS sequence"/>
</dbReference>
<proteinExistence type="predicted"/>
<evidence type="ECO:0000313" key="2">
    <source>
        <dbReference type="Proteomes" id="UP000337909"/>
    </source>
</evidence>
<evidence type="ECO:0000313" key="1">
    <source>
        <dbReference type="EMBL" id="VVO02285.1"/>
    </source>
</evidence>
<reference evidence="1 2" key="1">
    <citation type="submission" date="2019-09" db="EMBL/GenBank/DDBJ databases">
        <authorList>
            <person name="Chandra G."/>
            <person name="Truman W A."/>
        </authorList>
    </citation>
    <scope>NUCLEOTIDE SEQUENCE [LARGE SCALE GENOMIC DNA]</scope>
    <source>
        <strain evidence="1">PS691</strain>
    </source>
</reference>
<organism evidence="1 2">
    <name type="scientific">Pseudomonas fluorescens</name>
    <dbReference type="NCBI Taxonomy" id="294"/>
    <lineage>
        <taxon>Bacteria</taxon>
        <taxon>Pseudomonadati</taxon>
        <taxon>Pseudomonadota</taxon>
        <taxon>Gammaproteobacteria</taxon>
        <taxon>Pseudomonadales</taxon>
        <taxon>Pseudomonadaceae</taxon>
        <taxon>Pseudomonas</taxon>
    </lineage>
</organism>